<evidence type="ECO:0008006" key="3">
    <source>
        <dbReference type="Google" id="ProtNLM"/>
    </source>
</evidence>
<dbReference type="Proteomes" id="UP000694255">
    <property type="component" value="Unassembled WGS sequence"/>
</dbReference>
<keyword evidence="2" id="KW-1185">Reference proteome</keyword>
<organism evidence="1 2">
    <name type="scientific">[Candida] subhashii</name>
    <dbReference type="NCBI Taxonomy" id="561895"/>
    <lineage>
        <taxon>Eukaryota</taxon>
        <taxon>Fungi</taxon>
        <taxon>Dikarya</taxon>
        <taxon>Ascomycota</taxon>
        <taxon>Saccharomycotina</taxon>
        <taxon>Pichiomycetes</taxon>
        <taxon>Debaryomycetaceae</taxon>
        <taxon>Spathaspora</taxon>
    </lineage>
</organism>
<protein>
    <recommendedName>
        <fullName evidence="3">SnoaL-like domain-containing protein</fullName>
    </recommendedName>
</protein>
<comment type="caution">
    <text evidence="1">The sequence shown here is derived from an EMBL/GenBank/DDBJ whole genome shotgun (WGS) entry which is preliminary data.</text>
</comment>
<dbReference type="AlphaFoldDB" id="A0A8J5QS73"/>
<dbReference type="PANTHER" id="PTHR39401:SF1">
    <property type="entry name" value="SNOAL-LIKE DOMAIN-CONTAINING PROTEIN"/>
    <property type="match status" value="1"/>
</dbReference>
<sequence>MTNYSPTLATNTKFQDFVVSFYKTSDTAPPSSPSVDPYLQFFTPEAPLTMASKRVVGHSEITELRKGMWTSVTKRHHVVENVASVDDETVLVNGYVDYRLINNKDITTEWAAIMKLTKSEEGEYKMKFYQVYLDPSVAAKALTE</sequence>
<dbReference type="PANTHER" id="PTHR39401">
    <property type="entry name" value="SNOAL-LIKE DOMAIN-CONTAINING PROTEIN"/>
    <property type="match status" value="1"/>
</dbReference>
<name>A0A8J5QS73_9ASCO</name>
<evidence type="ECO:0000313" key="2">
    <source>
        <dbReference type="Proteomes" id="UP000694255"/>
    </source>
</evidence>
<proteinExistence type="predicted"/>
<reference evidence="1 2" key="1">
    <citation type="journal article" date="2021" name="DNA Res.">
        <title>Genome analysis of Candida subhashii reveals its hybrid nature and dual mitochondrial genome conformations.</title>
        <authorList>
            <person name="Mixao V."/>
            <person name="Hegedusova E."/>
            <person name="Saus E."/>
            <person name="Pryszcz L.P."/>
            <person name="Cillingova A."/>
            <person name="Nosek J."/>
            <person name="Gabaldon T."/>
        </authorList>
    </citation>
    <scope>NUCLEOTIDE SEQUENCE [LARGE SCALE GENOMIC DNA]</scope>
    <source>
        <strain evidence="1 2">CBS 10753</strain>
    </source>
</reference>
<accession>A0A8J5QS73</accession>
<dbReference type="RefSeq" id="XP_049264559.1">
    <property type="nucleotide sequence ID" value="XM_049405866.1"/>
</dbReference>
<dbReference type="GeneID" id="73468947"/>
<gene>
    <name evidence="1" type="ORF">J8A68_002146</name>
</gene>
<evidence type="ECO:0000313" key="1">
    <source>
        <dbReference type="EMBL" id="KAG7664327.1"/>
    </source>
</evidence>
<dbReference type="EMBL" id="JAGSYN010000098">
    <property type="protein sequence ID" value="KAG7664327.1"/>
    <property type="molecule type" value="Genomic_DNA"/>
</dbReference>
<dbReference type="OrthoDB" id="3468019at2759"/>